<dbReference type="InterPro" id="IPR027521">
    <property type="entry name" value="Usb1"/>
</dbReference>
<evidence type="ECO:0000256" key="1">
    <source>
        <dbReference type="ARBA" id="ARBA00022722"/>
    </source>
</evidence>
<dbReference type="GO" id="GO:0000175">
    <property type="term" value="F:3'-5'-RNA exonuclease activity"/>
    <property type="evidence" value="ECO:0007669"/>
    <property type="project" value="TreeGrafter"/>
</dbReference>
<evidence type="ECO:0000256" key="5">
    <source>
        <dbReference type="ARBA" id="ARBA00029543"/>
    </source>
</evidence>
<reference evidence="7 8" key="3">
    <citation type="journal article" date="2016" name="Sci. Rep.">
        <title>Genome-wide diversity and gene expression profiling of Babesia microti isolates identify polymorphic genes that mediate host-pathogen interactions.</title>
        <authorList>
            <person name="Silva J.C."/>
            <person name="Cornillot E."/>
            <person name="McCracken C."/>
            <person name="Usmani-Brown S."/>
            <person name="Dwivedi A."/>
            <person name="Ifeonu O.O."/>
            <person name="Crabtree J."/>
            <person name="Gotia H.T."/>
            <person name="Virji A.Z."/>
            <person name="Reynes C."/>
            <person name="Colinge J."/>
            <person name="Kumar V."/>
            <person name="Lawres L."/>
            <person name="Pazzi J.E."/>
            <person name="Pablo J.V."/>
            <person name="Hung C."/>
            <person name="Brancato J."/>
            <person name="Kumari P."/>
            <person name="Orvis J."/>
            <person name="Tretina K."/>
            <person name="Chibucos M."/>
            <person name="Ott S."/>
            <person name="Sadzewicz L."/>
            <person name="Sengamalay N."/>
            <person name="Shetty A.C."/>
            <person name="Su Q."/>
            <person name="Tallon L."/>
            <person name="Fraser C.M."/>
            <person name="Frutos R."/>
            <person name="Molina D.M."/>
            <person name="Krause P.J."/>
            <person name="Ben Mamoun C."/>
        </authorList>
    </citation>
    <scope>NUCLEOTIDE SEQUENCE [LARGE SCALE GENOMIC DNA]</scope>
    <source>
        <strain evidence="7 8">RI</strain>
    </source>
</reference>
<keyword evidence="1" id="KW-0540">Nuclease</keyword>
<evidence type="ECO:0000256" key="2">
    <source>
        <dbReference type="ARBA" id="ARBA00022801"/>
    </source>
</evidence>
<sequence>MTCDTYVRGNYYTTIHLYVPPNTIGKDVIKRCYRTLYTLALESHCTDAKFDILKPSHFHISLSKGVNLRYHFIDPFLAVVSSIVAKFRSFPVILDTKAINIYANDRKSRYFIGIGVANVSAKSKIQQLLDQLDLAIEQFGFSKYKGIPHVSLISTNNDISPALNNRYPGHNALLWPDIDLNLSDSVINEDQIDKLVSDSLSKISEDEIQEDCTQFDNCIVDYDTEITSFNATSVVVTVGARTNRIYFK</sequence>
<dbReference type="PANTHER" id="PTHR13522:SF3">
    <property type="entry name" value="U6 SNRNA PHOSPHODIESTERASE 1"/>
    <property type="match status" value="1"/>
</dbReference>
<dbReference type="KEGG" id="bmic:BMR1_02g04140"/>
<proteinExistence type="predicted"/>
<evidence type="ECO:0000256" key="3">
    <source>
        <dbReference type="ARBA" id="ARBA00023239"/>
    </source>
</evidence>
<dbReference type="OrthoDB" id="49151at2759"/>
<gene>
    <name evidence="7" type="ORF">BMR1_02g04140</name>
</gene>
<dbReference type="Proteomes" id="UP000002899">
    <property type="component" value="Chromosome II"/>
</dbReference>
<dbReference type="RefSeq" id="XP_012648583.2">
    <property type="nucleotide sequence ID" value="XM_012793129.2"/>
</dbReference>
<accession>A0A1R4AAZ1</accession>
<dbReference type="AlphaFoldDB" id="A0A1R4AAZ1"/>
<dbReference type="GeneID" id="24424606"/>
<reference evidence="7 8" key="1">
    <citation type="journal article" date="2012" name="Nucleic Acids Res.">
        <title>Sequencing of the smallest Apicomplexan genome from the human pathogen Babesia microti.</title>
        <authorList>
            <person name="Cornillot E."/>
            <person name="Hadj-Kaddour K."/>
            <person name="Dassouli A."/>
            <person name="Noel B."/>
            <person name="Ranwez V."/>
            <person name="Vacherie B."/>
            <person name="Augagneur Y."/>
            <person name="Bres V."/>
            <person name="Duclos A."/>
            <person name="Randazzo S."/>
            <person name="Carcy B."/>
            <person name="Debierre-Grockiego F."/>
            <person name="Delbecq S."/>
            <person name="Moubri-Menage K."/>
            <person name="Shams-Eldin H."/>
            <person name="Usmani-Brown S."/>
            <person name="Bringaud F."/>
            <person name="Wincker P."/>
            <person name="Vivares C.P."/>
            <person name="Schwarz R.T."/>
            <person name="Schetters T.P."/>
            <person name="Krause P.J."/>
            <person name="Gorenflot A."/>
            <person name="Berry V."/>
            <person name="Barbe V."/>
            <person name="Ben Mamoun C."/>
        </authorList>
    </citation>
    <scope>NUCLEOTIDE SEQUENCE [LARGE SCALE GENOMIC DNA]</scope>
    <source>
        <strain evidence="7 8">RI</strain>
    </source>
</reference>
<protein>
    <recommendedName>
        <fullName evidence="5">U6 snRNA phosphodiesterase 1</fullName>
    </recommendedName>
    <alternativeName>
        <fullName evidence="6">3'-5' RNA exonuclease USB1</fullName>
    </alternativeName>
</protein>
<keyword evidence="3" id="KW-0456">Lyase</keyword>
<evidence type="ECO:0000256" key="4">
    <source>
        <dbReference type="ARBA" id="ARBA00023242"/>
    </source>
</evidence>
<evidence type="ECO:0000256" key="6">
    <source>
        <dbReference type="ARBA" id="ARBA00030030"/>
    </source>
</evidence>
<dbReference type="GO" id="GO:0034477">
    <property type="term" value="P:U6 snRNA 3'-end processing"/>
    <property type="evidence" value="ECO:0007669"/>
    <property type="project" value="InterPro"/>
</dbReference>
<dbReference type="VEuPathDB" id="PiroplasmaDB:BMR1_02g04140"/>
<dbReference type="Gene3D" id="3.90.1140.10">
    <property type="entry name" value="Cyclic phosphodiesterase"/>
    <property type="match status" value="1"/>
</dbReference>
<dbReference type="Pfam" id="PF09749">
    <property type="entry name" value="HVSL"/>
    <property type="match status" value="1"/>
</dbReference>
<keyword evidence="4" id="KW-0539">Nucleus</keyword>
<dbReference type="EMBL" id="FO082872">
    <property type="protein sequence ID" value="SJK86172.1"/>
    <property type="molecule type" value="Genomic_DNA"/>
</dbReference>
<evidence type="ECO:0000313" key="7">
    <source>
        <dbReference type="EMBL" id="SJK86172.1"/>
    </source>
</evidence>
<evidence type="ECO:0000313" key="8">
    <source>
        <dbReference type="Proteomes" id="UP000002899"/>
    </source>
</evidence>
<dbReference type="PANTHER" id="PTHR13522">
    <property type="entry name" value="U6 SNRNA PHOSPHODIESTERASE 1"/>
    <property type="match status" value="1"/>
</dbReference>
<keyword evidence="2" id="KW-0378">Hydrolase</keyword>
<reference evidence="7 8" key="2">
    <citation type="journal article" date="2013" name="PLoS ONE">
        <title>Whole genome mapping and re-organization of the nuclear and mitochondrial genomes of Babesia microti isolates.</title>
        <authorList>
            <person name="Cornillot E."/>
            <person name="Dassouli A."/>
            <person name="Garg A."/>
            <person name="Pachikara N."/>
            <person name="Randazzo S."/>
            <person name="Depoix D."/>
            <person name="Carcy B."/>
            <person name="Delbecq S."/>
            <person name="Frutos R."/>
            <person name="Silva J.C."/>
            <person name="Sutton R."/>
            <person name="Krause P.J."/>
            <person name="Mamoun C.B."/>
        </authorList>
    </citation>
    <scope>NUCLEOTIDE SEQUENCE [LARGE SCALE GENOMIC DNA]</scope>
    <source>
        <strain evidence="7 8">RI</strain>
    </source>
</reference>
<name>A0A1R4AAZ1_BABMR</name>
<keyword evidence="8" id="KW-1185">Reference proteome</keyword>
<organism evidence="7 8">
    <name type="scientific">Babesia microti (strain RI)</name>
    <dbReference type="NCBI Taxonomy" id="1133968"/>
    <lineage>
        <taxon>Eukaryota</taxon>
        <taxon>Sar</taxon>
        <taxon>Alveolata</taxon>
        <taxon>Apicomplexa</taxon>
        <taxon>Aconoidasida</taxon>
        <taxon>Piroplasmida</taxon>
        <taxon>Babesiidae</taxon>
        <taxon>Babesia</taxon>
    </lineage>
</organism>
<dbReference type="GO" id="GO:0005634">
    <property type="term" value="C:nucleus"/>
    <property type="evidence" value="ECO:0007669"/>
    <property type="project" value="TreeGrafter"/>
</dbReference>
<dbReference type="GO" id="GO:0016829">
    <property type="term" value="F:lyase activity"/>
    <property type="evidence" value="ECO:0007669"/>
    <property type="project" value="UniProtKB-KW"/>
</dbReference>